<evidence type="ECO:0000259" key="3">
    <source>
        <dbReference type="Pfam" id="PF01551"/>
    </source>
</evidence>
<evidence type="ECO:0000256" key="2">
    <source>
        <dbReference type="SAM" id="SignalP"/>
    </source>
</evidence>
<keyword evidence="2" id="KW-0732">Signal</keyword>
<feature type="coiled-coil region" evidence="1">
    <location>
        <begin position="52"/>
        <end position="117"/>
    </location>
</feature>
<dbReference type="InterPro" id="IPR011055">
    <property type="entry name" value="Dup_hybrid_motif"/>
</dbReference>
<evidence type="ECO:0000256" key="1">
    <source>
        <dbReference type="SAM" id="Coils"/>
    </source>
</evidence>
<protein>
    <submittedName>
        <fullName evidence="4">Murein hydrolase activator EnvC</fullName>
    </submittedName>
</protein>
<feature type="domain" description="M23ase beta-sheet core" evidence="3">
    <location>
        <begin position="283"/>
        <end position="376"/>
    </location>
</feature>
<dbReference type="AlphaFoldDB" id="A0AB39X7I4"/>
<gene>
    <name evidence="4" type="ORF">AB8S08_00885</name>
</gene>
<organism evidence="4">
    <name type="scientific">Pseudidiomarina sp. PP-1MA</name>
    <dbReference type="NCBI Taxonomy" id="3237706"/>
    <lineage>
        <taxon>Bacteria</taxon>
        <taxon>Pseudomonadati</taxon>
        <taxon>Pseudomonadota</taxon>
        <taxon>Gammaproteobacteria</taxon>
        <taxon>Alteromonadales</taxon>
        <taxon>Idiomarinaceae</taxon>
        <taxon>Pseudidiomarina</taxon>
    </lineage>
</organism>
<feature type="chain" id="PRO_5044259631" evidence="2">
    <location>
        <begin position="23"/>
        <end position="381"/>
    </location>
</feature>
<dbReference type="Gene3D" id="2.70.70.10">
    <property type="entry name" value="Glucose Permease (Domain IIA)"/>
    <property type="match status" value="1"/>
</dbReference>
<dbReference type="RefSeq" id="WP_153827062.1">
    <property type="nucleotide sequence ID" value="NZ_CP165718.1"/>
</dbReference>
<dbReference type="Pfam" id="PF01551">
    <property type="entry name" value="Peptidase_M23"/>
    <property type="match status" value="1"/>
</dbReference>
<dbReference type="InterPro" id="IPR050570">
    <property type="entry name" value="Cell_wall_metabolism_enzyme"/>
</dbReference>
<dbReference type="GO" id="GO:0004222">
    <property type="term" value="F:metalloendopeptidase activity"/>
    <property type="evidence" value="ECO:0007669"/>
    <property type="project" value="TreeGrafter"/>
</dbReference>
<dbReference type="SUPFAM" id="SSF51261">
    <property type="entry name" value="Duplicated hybrid motif"/>
    <property type="match status" value="1"/>
</dbReference>
<name>A0AB39X7I4_9GAMM</name>
<reference evidence="4" key="1">
    <citation type="submission" date="2024-07" db="EMBL/GenBank/DDBJ databases">
        <title>Whole genome sequence of bacterial strains from algal surface.</title>
        <authorList>
            <person name="Kumar P."/>
        </authorList>
    </citation>
    <scope>NUCLEOTIDE SEQUENCE</scope>
    <source>
        <strain evidence="4">PP-1MA</strain>
    </source>
</reference>
<sequence length="381" mass="43225">MVATWGRWLALTFWLLSSAATAAQTDSQAEQAATEAQLQQIATELKRRQQALDQRSEQLSLTERELQQLERQIASIANELNHTATELAATVARIKDLQQQQQQLEQQQQQQLALLAEQIDTAYRLGKHDYLKLLLQQQEPSKIERVLGYYRYFNEARMQQLEQLQATYAQLEQVRADVDEQQAKQQQQLAEQRQQQGVLQQQQQQQQQLIARLNREQQADQQAISQLRQNQEALEQVLAAIIAAMRNEPQLNGLAELKRQLQWPAEGKVQRVFGTARSGGLQWKGVIIDAADGTPVTAIADGRVLFANWLRGYGLLLVLDHGDGYMSLYGHNQTILPAEGDIVRRNETIALVGQSGGRESPALYFEIRVKGDAVNPTQWCR</sequence>
<dbReference type="FunFam" id="2.70.70.10:FF:000003">
    <property type="entry name" value="Murein hydrolase activator EnvC"/>
    <property type="match status" value="1"/>
</dbReference>
<evidence type="ECO:0000313" key="4">
    <source>
        <dbReference type="EMBL" id="XDV09791.1"/>
    </source>
</evidence>
<feature type="signal peptide" evidence="2">
    <location>
        <begin position="1"/>
        <end position="22"/>
    </location>
</feature>
<dbReference type="CDD" id="cd12797">
    <property type="entry name" value="M23_peptidase"/>
    <property type="match status" value="1"/>
</dbReference>
<dbReference type="PANTHER" id="PTHR21666">
    <property type="entry name" value="PEPTIDASE-RELATED"/>
    <property type="match status" value="1"/>
</dbReference>
<dbReference type="InterPro" id="IPR016047">
    <property type="entry name" value="M23ase_b-sheet_dom"/>
</dbReference>
<proteinExistence type="predicted"/>
<feature type="coiled-coil region" evidence="1">
    <location>
        <begin position="154"/>
        <end position="244"/>
    </location>
</feature>
<dbReference type="Gene3D" id="6.10.250.3150">
    <property type="match status" value="1"/>
</dbReference>
<keyword evidence="4" id="KW-0378">Hydrolase</keyword>
<dbReference type="PANTHER" id="PTHR21666:SF270">
    <property type="entry name" value="MUREIN HYDROLASE ACTIVATOR ENVC"/>
    <property type="match status" value="1"/>
</dbReference>
<accession>A0AB39X7I4</accession>
<dbReference type="EMBL" id="CP165718">
    <property type="protein sequence ID" value="XDV09791.1"/>
    <property type="molecule type" value="Genomic_DNA"/>
</dbReference>
<keyword evidence="1" id="KW-0175">Coiled coil</keyword>